<gene>
    <name evidence="17" type="primary">LOC114478930</name>
</gene>
<keyword evidence="3" id="KW-0217">Developmental protein</keyword>
<feature type="transmembrane region" description="Helical" evidence="14">
    <location>
        <begin position="253"/>
        <end position="273"/>
    </location>
</feature>
<feature type="transmembrane region" description="Helical" evidence="14">
    <location>
        <begin position="219"/>
        <end position="241"/>
    </location>
</feature>
<keyword evidence="18" id="KW-1185">Reference proteome</keyword>
<keyword evidence="9 14" id="KW-0472">Membrane</keyword>
<evidence type="ECO:0000256" key="7">
    <source>
        <dbReference type="ARBA" id="ARBA00022729"/>
    </source>
</evidence>
<keyword evidence="12" id="KW-0325">Glycoprotein</keyword>
<keyword evidence="4" id="KW-1003">Cell membrane</keyword>
<dbReference type="GO" id="GO:0005886">
    <property type="term" value="C:plasma membrane"/>
    <property type="evidence" value="ECO:0007669"/>
    <property type="project" value="UniProtKB-SubCell"/>
</dbReference>
<dbReference type="SMART" id="SM00063">
    <property type="entry name" value="FRI"/>
    <property type="match status" value="1"/>
</dbReference>
<dbReference type="Pfam" id="PF01392">
    <property type="entry name" value="Fz"/>
    <property type="match status" value="1"/>
</dbReference>
<feature type="domain" description="FZ" evidence="15">
    <location>
        <begin position="38"/>
        <end position="157"/>
    </location>
</feature>
<comment type="similarity">
    <text evidence="2">Belongs to the G-protein coupled receptor Fz/Smo family.</text>
</comment>
<reference evidence="17" key="2">
    <citation type="submission" date="2025-08" db="UniProtKB">
        <authorList>
            <consortium name="Ensembl"/>
        </authorList>
    </citation>
    <scope>IDENTIFICATION</scope>
</reference>
<dbReference type="SMART" id="SM01330">
    <property type="entry name" value="Frizzled"/>
    <property type="match status" value="1"/>
</dbReference>
<dbReference type="InterPro" id="IPR020067">
    <property type="entry name" value="Frizzled_dom"/>
</dbReference>
<dbReference type="Gene3D" id="1.10.2000.10">
    <property type="entry name" value="Frizzled cysteine-rich domain"/>
    <property type="match status" value="1"/>
</dbReference>
<feature type="disulfide bond" evidence="13">
    <location>
        <begin position="51"/>
        <end position="97"/>
    </location>
</feature>
<dbReference type="GO" id="GO:0042813">
    <property type="term" value="F:Wnt receptor activity"/>
    <property type="evidence" value="ECO:0007669"/>
    <property type="project" value="TreeGrafter"/>
</dbReference>
<keyword evidence="8 14" id="KW-1133">Transmembrane helix</keyword>
<reference evidence="17" key="1">
    <citation type="submission" date="2020-06" db="EMBL/GenBank/DDBJ databases">
        <authorList>
            <consortium name="Wellcome Sanger Institute Data Sharing"/>
        </authorList>
    </citation>
    <scope>NUCLEOTIDE SEQUENCE [LARGE SCALE GENOMIC DNA]</scope>
</reference>
<dbReference type="Proteomes" id="UP000694680">
    <property type="component" value="Chromosome 2"/>
</dbReference>
<proteinExistence type="inferred from homology"/>
<evidence type="ECO:0000256" key="10">
    <source>
        <dbReference type="ARBA" id="ARBA00023157"/>
    </source>
</evidence>
<feature type="disulfide bond" evidence="13">
    <location>
        <begin position="43"/>
        <end position="104"/>
    </location>
</feature>
<feature type="transmembrane region" description="Helical" evidence="14">
    <location>
        <begin position="388"/>
        <end position="412"/>
    </location>
</feature>
<name>A0A8C5D9K4_GOUWI</name>
<feature type="domain" description="G-protein coupled receptors family 2 profile 2" evidence="16">
    <location>
        <begin position="214"/>
        <end position="440"/>
    </location>
</feature>
<evidence type="ECO:0000256" key="13">
    <source>
        <dbReference type="PROSITE-ProRule" id="PRU00090"/>
    </source>
</evidence>
<dbReference type="InterPro" id="IPR017981">
    <property type="entry name" value="GPCR_2-like_7TM"/>
</dbReference>
<evidence type="ECO:0000256" key="11">
    <source>
        <dbReference type="ARBA" id="ARBA00023170"/>
    </source>
</evidence>
<sequence>LIKEVNSHCCFIPCVGTAAFALMLLLPLATTQSKDRVTDHGRCQPISIPLCLDVAYNMTMLPTLLGHSSQEEAGLEVQQFFPLVKVRCSEELRFFLCSLYAPVCTILDRPVPPCRSLCQRARRGCVALMNRFGFPWPERLRCEKFPVLGAGEICISPPPVLQTPGTQIHQTFSCPGHLQVPSYLNYRLLGVQHCGAPCEPDRPDGLMYFSQEELTFSRLWLGSWSFLCFLSSFFTVLTFLLDQSRFQYPDKPIAFMSGCYSLVAAVYGTGFLLGDSVVCVDKFKEDGYRMVVQGTGSEACTALSVVLYFFSMAGSMWWVVLSLAWFLSARLKWAHEAVEAQSHCFHLLAWAVPALQTSSALASGRVEGDMMTGFCHVGVNDVDALQAYVLLPLLSCMLISTVLLTACLASLLRIRTIMKSAGSSTSTLEKLMVKLCVLGVLRSLPAGLVAACCLYERVLRWKWEQSWFLQTCRRLASSCPTENFTPATPDFKVLLLKHTMVLTEGAVLVFWACSEKTLQSWNCICKRLRTGNTSHTTTC</sequence>
<dbReference type="PROSITE" id="PS50038">
    <property type="entry name" value="FZ"/>
    <property type="match status" value="1"/>
</dbReference>
<dbReference type="Gene3D" id="1.20.1070.10">
    <property type="entry name" value="Rhodopsin 7-helix transmembrane proteins"/>
    <property type="match status" value="1"/>
</dbReference>
<keyword evidence="7" id="KW-0732">Signal</keyword>
<dbReference type="Ensembl" id="ENSGWIT00000004219.1">
    <property type="protein sequence ID" value="ENSGWIP00000003922.1"/>
    <property type="gene ID" value="ENSGWIG00000002108.1"/>
</dbReference>
<keyword evidence="5" id="KW-0879">Wnt signaling pathway</keyword>
<dbReference type="FunFam" id="1.10.2000.10:FF:000016">
    <property type="entry name" value="Frizzled"/>
    <property type="match status" value="1"/>
</dbReference>
<comment type="subcellular location">
    <subcellularLocation>
        <location evidence="1">Cell membrane</location>
        <topology evidence="1">Multi-pass membrane protein</topology>
    </subcellularLocation>
</comment>
<evidence type="ECO:0000256" key="3">
    <source>
        <dbReference type="ARBA" id="ARBA00022473"/>
    </source>
</evidence>
<evidence type="ECO:0000256" key="9">
    <source>
        <dbReference type="ARBA" id="ARBA00023136"/>
    </source>
</evidence>
<dbReference type="PRINTS" id="PR00489">
    <property type="entry name" value="FRIZZLED"/>
</dbReference>
<comment type="caution">
    <text evidence="13">Lacks conserved residue(s) required for the propagation of feature annotation.</text>
</comment>
<evidence type="ECO:0000259" key="16">
    <source>
        <dbReference type="PROSITE" id="PS50261"/>
    </source>
</evidence>
<dbReference type="AlphaFoldDB" id="A0A8C5D9K4"/>
<dbReference type="InterPro" id="IPR000539">
    <property type="entry name" value="Frizzled/Smoothened_7TM"/>
</dbReference>
<keyword evidence="11" id="KW-0675">Receptor</keyword>
<dbReference type="SUPFAM" id="SSF63501">
    <property type="entry name" value="Frizzled cysteine-rich domain"/>
    <property type="match status" value="1"/>
</dbReference>
<dbReference type="GO" id="GO:0017147">
    <property type="term" value="F:Wnt-protein binding"/>
    <property type="evidence" value="ECO:0007669"/>
    <property type="project" value="TreeGrafter"/>
</dbReference>
<dbReference type="InterPro" id="IPR036790">
    <property type="entry name" value="Frizzled_dom_sf"/>
</dbReference>
<reference evidence="17" key="3">
    <citation type="submission" date="2025-09" db="UniProtKB">
        <authorList>
            <consortium name="Ensembl"/>
        </authorList>
    </citation>
    <scope>IDENTIFICATION</scope>
</reference>
<dbReference type="GO" id="GO:0035567">
    <property type="term" value="P:non-canonical Wnt signaling pathway"/>
    <property type="evidence" value="ECO:0007669"/>
    <property type="project" value="TreeGrafter"/>
</dbReference>
<dbReference type="InterPro" id="IPR015526">
    <property type="entry name" value="Frizzled/SFRP"/>
</dbReference>
<evidence type="ECO:0000256" key="2">
    <source>
        <dbReference type="ARBA" id="ARBA00008077"/>
    </source>
</evidence>
<dbReference type="PROSITE" id="PS50261">
    <property type="entry name" value="G_PROTEIN_RECEP_F2_4"/>
    <property type="match status" value="1"/>
</dbReference>
<evidence type="ECO:0000313" key="18">
    <source>
        <dbReference type="Proteomes" id="UP000694680"/>
    </source>
</evidence>
<dbReference type="Pfam" id="PF01534">
    <property type="entry name" value="Frizzled"/>
    <property type="match status" value="1"/>
</dbReference>
<accession>A0A8C5D9K4</accession>
<evidence type="ECO:0000256" key="5">
    <source>
        <dbReference type="ARBA" id="ARBA00022687"/>
    </source>
</evidence>
<feature type="disulfide bond" evidence="13">
    <location>
        <begin position="118"/>
        <end position="142"/>
    </location>
</feature>
<keyword evidence="6 14" id="KW-0812">Transmembrane</keyword>
<protein>
    <submittedName>
        <fullName evidence="17">Frizzled-7-like</fullName>
    </submittedName>
</protein>
<evidence type="ECO:0000313" key="17">
    <source>
        <dbReference type="Ensembl" id="ENSGWIP00000003922.1"/>
    </source>
</evidence>
<evidence type="ECO:0000259" key="15">
    <source>
        <dbReference type="PROSITE" id="PS50038"/>
    </source>
</evidence>
<evidence type="ECO:0000256" key="1">
    <source>
        <dbReference type="ARBA" id="ARBA00004651"/>
    </source>
</evidence>
<evidence type="ECO:0000256" key="6">
    <source>
        <dbReference type="ARBA" id="ARBA00022692"/>
    </source>
</evidence>
<evidence type="ECO:0000256" key="14">
    <source>
        <dbReference type="SAM" id="Phobius"/>
    </source>
</evidence>
<feature type="transmembrane region" description="Helical" evidence="14">
    <location>
        <begin position="305"/>
        <end position="327"/>
    </location>
</feature>
<dbReference type="PANTHER" id="PTHR11309">
    <property type="entry name" value="FRIZZLED"/>
    <property type="match status" value="1"/>
</dbReference>
<keyword evidence="10 13" id="KW-1015">Disulfide bond</keyword>
<dbReference type="GO" id="GO:0060070">
    <property type="term" value="P:canonical Wnt signaling pathway"/>
    <property type="evidence" value="ECO:0007669"/>
    <property type="project" value="TreeGrafter"/>
</dbReference>
<organism evidence="17 18">
    <name type="scientific">Gouania willdenowi</name>
    <name type="common">Blunt-snouted clingfish</name>
    <name type="synonym">Lepadogaster willdenowi</name>
    <dbReference type="NCBI Taxonomy" id="441366"/>
    <lineage>
        <taxon>Eukaryota</taxon>
        <taxon>Metazoa</taxon>
        <taxon>Chordata</taxon>
        <taxon>Craniata</taxon>
        <taxon>Vertebrata</taxon>
        <taxon>Euteleostomi</taxon>
        <taxon>Actinopterygii</taxon>
        <taxon>Neopterygii</taxon>
        <taxon>Teleostei</taxon>
        <taxon>Neoteleostei</taxon>
        <taxon>Acanthomorphata</taxon>
        <taxon>Ovalentaria</taxon>
        <taxon>Blenniimorphae</taxon>
        <taxon>Blenniiformes</taxon>
        <taxon>Gobiesocoidei</taxon>
        <taxon>Gobiesocidae</taxon>
        <taxon>Gobiesocinae</taxon>
        <taxon>Gouania</taxon>
    </lineage>
</organism>
<evidence type="ECO:0000256" key="8">
    <source>
        <dbReference type="ARBA" id="ARBA00022989"/>
    </source>
</evidence>
<dbReference type="PANTHER" id="PTHR11309:SF31">
    <property type="entry name" value="FRIZZLED-7"/>
    <property type="match status" value="1"/>
</dbReference>
<evidence type="ECO:0000256" key="12">
    <source>
        <dbReference type="ARBA" id="ARBA00023180"/>
    </source>
</evidence>
<evidence type="ECO:0000256" key="4">
    <source>
        <dbReference type="ARBA" id="ARBA00022475"/>
    </source>
</evidence>